<evidence type="ECO:0000313" key="2">
    <source>
        <dbReference type="Proteomes" id="UP001213000"/>
    </source>
</evidence>
<keyword evidence="2" id="KW-1185">Reference proteome</keyword>
<gene>
    <name evidence="1" type="ORF">NP233_g4143</name>
</gene>
<name>A0AAD5YVT1_9AGAR</name>
<organism evidence="1 2">
    <name type="scientific">Leucocoprinus birnbaumii</name>
    <dbReference type="NCBI Taxonomy" id="56174"/>
    <lineage>
        <taxon>Eukaryota</taxon>
        <taxon>Fungi</taxon>
        <taxon>Dikarya</taxon>
        <taxon>Basidiomycota</taxon>
        <taxon>Agaricomycotina</taxon>
        <taxon>Agaricomycetes</taxon>
        <taxon>Agaricomycetidae</taxon>
        <taxon>Agaricales</taxon>
        <taxon>Agaricineae</taxon>
        <taxon>Agaricaceae</taxon>
        <taxon>Leucocoprinus</taxon>
    </lineage>
</organism>
<proteinExistence type="predicted"/>
<protein>
    <submittedName>
        <fullName evidence="1">Uncharacterized protein</fullName>
    </submittedName>
</protein>
<accession>A0AAD5YVT1</accession>
<dbReference type="AlphaFoldDB" id="A0AAD5YVT1"/>
<reference evidence="1" key="1">
    <citation type="submission" date="2022-07" db="EMBL/GenBank/DDBJ databases">
        <title>Genome Sequence of Leucocoprinus birnbaumii.</title>
        <authorList>
            <person name="Buettner E."/>
        </authorList>
    </citation>
    <scope>NUCLEOTIDE SEQUENCE</scope>
    <source>
        <strain evidence="1">VT141</strain>
    </source>
</reference>
<dbReference type="EMBL" id="JANIEX010000216">
    <property type="protein sequence ID" value="KAJ3570827.1"/>
    <property type="molecule type" value="Genomic_DNA"/>
</dbReference>
<sequence length="150" mass="16512">MTTTKLTSNDIIELIKHVGCFGTVDVVVQVLTVLFPNLPPQKNRRKALISDGEHSIHAVLIAGDGDTIPTFLHINRALYFESDWDRECYPFPIGALHDLTIEESVPLIRGLVTFKSALDVIDDKNSPMVSIHLLDNSGEIEAQAYGATAE</sequence>
<comment type="caution">
    <text evidence="1">The sequence shown here is derived from an EMBL/GenBank/DDBJ whole genome shotgun (WGS) entry which is preliminary data.</text>
</comment>
<dbReference type="Proteomes" id="UP001213000">
    <property type="component" value="Unassembled WGS sequence"/>
</dbReference>
<evidence type="ECO:0000313" key="1">
    <source>
        <dbReference type="EMBL" id="KAJ3570827.1"/>
    </source>
</evidence>